<sequence length="55" mass="6051">MSRGVRENTWSHPLVDQGVRWCDDREPVLSGRTRNARDCSAGPPLISARAETATA</sequence>
<dbReference type="EMBL" id="JARAYU010000008">
    <property type="protein sequence ID" value="MDX3702910.1"/>
    <property type="molecule type" value="Genomic_DNA"/>
</dbReference>
<evidence type="ECO:0000256" key="1">
    <source>
        <dbReference type="SAM" id="MobiDB-lite"/>
    </source>
</evidence>
<evidence type="ECO:0000313" key="3">
    <source>
        <dbReference type="Proteomes" id="UP001271274"/>
    </source>
</evidence>
<comment type="caution">
    <text evidence="2">The sequence shown here is derived from an EMBL/GenBank/DDBJ whole genome shotgun (WGS) entry which is preliminary data.</text>
</comment>
<keyword evidence="3" id="KW-1185">Reference proteome</keyword>
<reference evidence="2 3" key="1">
    <citation type="journal article" date="2023" name="Microb. Genom.">
        <title>Mesoterricola silvestris gen. nov., sp. nov., Mesoterricola sediminis sp. nov., Geothrix oryzae sp. nov., Geothrix edaphica sp. nov., Geothrix rubra sp. nov., and Geothrix limicola sp. nov., six novel members of Acidobacteriota isolated from soils.</title>
        <authorList>
            <person name="Weisberg A.J."/>
            <person name="Pearce E."/>
            <person name="Kramer C.G."/>
            <person name="Chang J.H."/>
            <person name="Clarke C.R."/>
        </authorList>
    </citation>
    <scope>NUCLEOTIDE SEQUENCE [LARGE SCALE GENOMIC DNA]</scope>
    <source>
        <strain evidence="2 3">ID09-01A</strain>
    </source>
</reference>
<dbReference type="RefSeq" id="WP_159014979.1">
    <property type="nucleotide sequence ID" value="NZ_JARAUR010000020.1"/>
</dbReference>
<protein>
    <recommendedName>
        <fullName evidence="4">Transposase</fullName>
    </recommendedName>
</protein>
<feature type="region of interest" description="Disordered" evidence="1">
    <location>
        <begin position="33"/>
        <end position="55"/>
    </location>
</feature>
<evidence type="ECO:0000313" key="2">
    <source>
        <dbReference type="EMBL" id="MDX3702910.1"/>
    </source>
</evidence>
<evidence type="ECO:0008006" key="4">
    <source>
        <dbReference type="Google" id="ProtNLM"/>
    </source>
</evidence>
<organism evidence="2 3">
    <name type="scientific">Streptomyces europaeiscabiei</name>
    <dbReference type="NCBI Taxonomy" id="146819"/>
    <lineage>
        <taxon>Bacteria</taxon>
        <taxon>Bacillati</taxon>
        <taxon>Actinomycetota</taxon>
        <taxon>Actinomycetes</taxon>
        <taxon>Kitasatosporales</taxon>
        <taxon>Streptomycetaceae</taxon>
        <taxon>Streptomyces</taxon>
    </lineage>
</organism>
<dbReference type="Proteomes" id="UP001271274">
    <property type="component" value="Unassembled WGS sequence"/>
</dbReference>
<gene>
    <name evidence="2" type="ORF">PV662_24690</name>
</gene>
<accession>A0ABU4NIF0</accession>
<proteinExistence type="predicted"/>
<name>A0ABU4NIF0_9ACTN</name>